<reference evidence="13" key="1">
    <citation type="submission" date="2021-08" db="EMBL/GenBank/DDBJ databases">
        <title>Comparative analyses of Brucepasteria parasyntrophica and Teretinema zuelzerae.</title>
        <authorList>
            <person name="Song Y."/>
            <person name="Brune A."/>
        </authorList>
    </citation>
    <scope>NUCLEOTIDE SEQUENCE</scope>
    <source>
        <strain evidence="13">DSM 1903</strain>
    </source>
</reference>
<comment type="subcellular location">
    <subcellularLocation>
        <location evidence="1">Cell inner membrane</location>
        <topology evidence="1">Single-pass membrane protein</topology>
    </subcellularLocation>
</comment>
<evidence type="ECO:0000256" key="9">
    <source>
        <dbReference type="ARBA" id="ARBA00023136"/>
    </source>
</evidence>
<feature type="compositionally biased region" description="Basic and acidic residues" evidence="10">
    <location>
        <begin position="134"/>
        <end position="145"/>
    </location>
</feature>
<keyword evidence="4" id="KW-1003">Cell membrane</keyword>
<organism evidence="13 14">
    <name type="scientific">Teretinema zuelzerae</name>
    <dbReference type="NCBI Taxonomy" id="156"/>
    <lineage>
        <taxon>Bacteria</taxon>
        <taxon>Pseudomonadati</taxon>
        <taxon>Spirochaetota</taxon>
        <taxon>Spirochaetia</taxon>
        <taxon>Spirochaetales</taxon>
        <taxon>Treponemataceae</taxon>
        <taxon>Teretinema</taxon>
    </lineage>
</organism>
<dbReference type="Pfam" id="PF08334">
    <property type="entry name" value="T2SSG"/>
    <property type="match status" value="1"/>
</dbReference>
<evidence type="ECO:0000256" key="11">
    <source>
        <dbReference type="SAM" id="Phobius"/>
    </source>
</evidence>
<dbReference type="GO" id="GO:0005886">
    <property type="term" value="C:plasma membrane"/>
    <property type="evidence" value="ECO:0007669"/>
    <property type="project" value="UniProtKB-SubCell"/>
</dbReference>
<keyword evidence="5" id="KW-0488">Methylation</keyword>
<accession>A0AAE3EEN0</accession>
<dbReference type="GO" id="GO:0015628">
    <property type="term" value="P:protein secretion by the type II secretion system"/>
    <property type="evidence" value="ECO:0007669"/>
    <property type="project" value="InterPro"/>
</dbReference>
<dbReference type="InterPro" id="IPR045584">
    <property type="entry name" value="Pilin-like"/>
</dbReference>
<dbReference type="SUPFAM" id="SSF54523">
    <property type="entry name" value="Pili subunits"/>
    <property type="match status" value="1"/>
</dbReference>
<evidence type="ECO:0000256" key="8">
    <source>
        <dbReference type="ARBA" id="ARBA00022989"/>
    </source>
</evidence>
<dbReference type="NCBIfam" id="TIGR02532">
    <property type="entry name" value="IV_pilin_GFxxxE"/>
    <property type="match status" value="1"/>
</dbReference>
<evidence type="ECO:0000313" key="13">
    <source>
        <dbReference type="EMBL" id="MCD1653120.1"/>
    </source>
</evidence>
<comment type="similarity">
    <text evidence="2">Belongs to the GSP G family.</text>
</comment>
<evidence type="ECO:0000256" key="3">
    <source>
        <dbReference type="ARBA" id="ARBA00020042"/>
    </source>
</evidence>
<dbReference type="Proteomes" id="UP001198163">
    <property type="component" value="Unassembled WGS sequence"/>
</dbReference>
<name>A0AAE3EEN0_9SPIR</name>
<evidence type="ECO:0000313" key="14">
    <source>
        <dbReference type="Proteomes" id="UP001198163"/>
    </source>
</evidence>
<keyword evidence="7 11" id="KW-0812">Transmembrane</keyword>
<evidence type="ECO:0000256" key="4">
    <source>
        <dbReference type="ARBA" id="ARBA00022475"/>
    </source>
</evidence>
<feature type="region of interest" description="Disordered" evidence="10">
    <location>
        <begin position="121"/>
        <end position="151"/>
    </location>
</feature>
<evidence type="ECO:0000256" key="6">
    <source>
        <dbReference type="ARBA" id="ARBA00022519"/>
    </source>
</evidence>
<dbReference type="GO" id="GO:0015627">
    <property type="term" value="C:type II protein secretion system complex"/>
    <property type="evidence" value="ECO:0007669"/>
    <property type="project" value="InterPro"/>
</dbReference>
<dbReference type="InterPro" id="IPR013545">
    <property type="entry name" value="T2SS_protein-GspG_C"/>
</dbReference>
<dbReference type="InterPro" id="IPR000983">
    <property type="entry name" value="Bac_GSPG_pilin"/>
</dbReference>
<keyword evidence="6" id="KW-0997">Cell inner membrane</keyword>
<evidence type="ECO:0000256" key="2">
    <source>
        <dbReference type="ARBA" id="ARBA00009984"/>
    </source>
</evidence>
<evidence type="ECO:0000259" key="12">
    <source>
        <dbReference type="Pfam" id="PF08334"/>
    </source>
</evidence>
<dbReference type="InterPro" id="IPR010054">
    <property type="entry name" value="Type2_sec_GspG"/>
</dbReference>
<keyword evidence="14" id="KW-1185">Reference proteome</keyword>
<dbReference type="Pfam" id="PF07963">
    <property type="entry name" value="N_methyl"/>
    <property type="match status" value="1"/>
</dbReference>
<feature type="transmembrane region" description="Helical" evidence="11">
    <location>
        <begin position="20"/>
        <end position="42"/>
    </location>
</feature>
<keyword evidence="8 11" id="KW-1133">Transmembrane helix</keyword>
<evidence type="ECO:0000256" key="1">
    <source>
        <dbReference type="ARBA" id="ARBA00004377"/>
    </source>
</evidence>
<evidence type="ECO:0000256" key="7">
    <source>
        <dbReference type="ARBA" id="ARBA00022692"/>
    </source>
</evidence>
<protein>
    <recommendedName>
        <fullName evidence="3">Type II secretion system core protein G</fullName>
    </recommendedName>
</protein>
<dbReference type="NCBIfam" id="TIGR01710">
    <property type="entry name" value="typeII_sec_gspG"/>
    <property type="match status" value="1"/>
</dbReference>
<dbReference type="InterPro" id="IPR012902">
    <property type="entry name" value="N_methyl_site"/>
</dbReference>
<proteinExistence type="inferred from homology"/>
<dbReference type="RefSeq" id="WP_230752011.1">
    <property type="nucleotide sequence ID" value="NZ_JAINWA010000001.1"/>
</dbReference>
<dbReference type="EMBL" id="JAINWA010000001">
    <property type="protein sequence ID" value="MCD1653120.1"/>
    <property type="molecule type" value="Genomic_DNA"/>
</dbReference>
<evidence type="ECO:0000256" key="10">
    <source>
        <dbReference type="SAM" id="MobiDB-lite"/>
    </source>
</evidence>
<comment type="caution">
    <text evidence="13">The sequence shown here is derived from an EMBL/GenBank/DDBJ whole genome shotgun (WGS) entry which is preliminary data.</text>
</comment>
<dbReference type="PRINTS" id="PR00813">
    <property type="entry name" value="BCTERIALGSPG"/>
</dbReference>
<keyword evidence="9 11" id="KW-0472">Membrane</keyword>
<dbReference type="AlphaFoldDB" id="A0AAE3EEN0"/>
<dbReference type="Gene3D" id="3.30.700.10">
    <property type="entry name" value="Glycoprotein, Type 4 Pilin"/>
    <property type="match status" value="1"/>
</dbReference>
<evidence type="ECO:0000256" key="5">
    <source>
        <dbReference type="ARBA" id="ARBA00022481"/>
    </source>
</evidence>
<gene>
    <name evidence="13" type="primary">gspG</name>
    <name evidence="13" type="ORF">K7J14_00145</name>
</gene>
<sequence length="151" mass="16613">MKTTVNRISESAGEDDGFTFVETLIVLAIMAVLSAGIGIPALSHIERAREISARTQIDAFRTALHTYNLDCAQFPTTDQGLAALWKLPELHPVPANWRGPYLDRPPRLDPWGSPWQYRSPGAENLPWTLSSYGADKKEGGEKDGADISSFD</sequence>
<feature type="domain" description="Type II secretion system protein GspG C-terminal" evidence="12">
    <location>
        <begin position="43"/>
        <end position="149"/>
    </location>
</feature>